<feature type="compositionally biased region" description="Basic and acidic residues" evidence="1">
    <location>
        <begin position="77"/>
        <end position="87"/>
    </location>
</feature>
<dbReference type="Proteomes" id="UP000593571">
    <property type="component" value="Unassembled WGS sequence"/>
</dbReference>
<organism evidence="2 3">
    <name type="scientific">Rousettus aegyptiacus</name>
    <name type="common">Egyptian fruit bat</name>
    <name type="synonym">Pteropus aegyptiacus</name>
    <dbReference type="NCBI Taxonomy" id="9407"/>
    <lineage>
        <taxon>Eukaryota</taxon>
        <taxon>Metazoa</taxon>
        <taxon>Chordata</taxon>
        <taxon>Craniata</taxon>
        <taxon>Vertebrata</taxon>
        <taxon>Euteleostomi</taxon>
        <taxon>Mammalia</taxon>
        <taxon>Eutheria</taxon>
        <taxon>Laurasiatheria</taxon>
        <taxon>Chiroptera</taxon>
        <taxon>Yinpterochiroptera</taxon>
        <taxon>Pteropodoidea</taxon>
        <taxon>Pteropodidae</taxon>
        <taxon>Rousettinae</taxon>
        <taxon>Rousettus</taxon>
    </lineage>
</organism>
<evidence type="ECO:0000313" key="2">
    <source>
        <dbReference type="EMBL" id="KAF6395397.1"/>
    </source>
</evidence>
<proteinExistence type="predicted"/>
<sequence>MRAAAFLLGWGGPGPRGPFPWVRRPGRNGRTAQGVQGPGWTAGPSAGLAGLRGRAAGGPAGRGLARPHGRPTLSPRPQRERRRDRGLLRAGAAARVPDGDAKAGRRGTRAGGAHRRPVCLLGCRACCTPRSLGSRAHCGAASPMPPHRERVWAAPHSLVSLRGPALSTCQDLVSPAGYQPLLGK</sequence>
<gene>
    <name evidence="2" type="ORF">HJG63_009954</name>
</gene>
<evidence type="ECO:0000313" key="3">
    <source>
        <dbReference type="Proteomes" id="UP000593571"/>
    </source>
</evidence>
<evidence type="ECO:0000256" key="1">
    <source>
        <dbReference type="SAM" id="MobiDB-lite"/>
    </source>
</evidence>
<keyword evidence="3" id="KW-1185">Reference proteome</keyword>
<feature type="region of interest" description="Disordered" evidence="1">
    <location>
        <begin position="12"/>
        <end position="111"/>
    </location>
</feature>
<dbReference type="EMBL" id="JACASE010000018">
    <property type="protein sequence ID" value="KAF6395397.1"/>
    <property type="molecule type" value="Genomic_DNA"/>
</dbReference>
<reference evidence="2 3" key="1">
    <citation type="journal article" date="2020" name="Nature">
        <title>Six reference-quality genomes reveal evolution of bat adaptations.</title>
        <authorList>
            <person name="Jebb D."/>
            <person name="Huang Z."/>
            <person name="Pippel M."/>
            <person name="Hughes G.M."/>
            <person name="Lavrichenko K."/>
            <person name="Devanna P."/>
            <person name="Winkler S."/>
            <person name="Jermiin L.S."/>
            <person name="Skirmuntt E.C."/>
            <person name="Katzourakis A."/>
            <person name="Burkitt-Gray L."/>
            <person name="Ray D.A."/>
            <person name="Sullivan K.A.M."/>
            <person name="Roscito J.G."/>
            <person name="Kirilenko B.M."/>
            <person name="Davalos L.M."/>
            <person name="Corthals A.P."/>
            <person name="Power M.L."/>
            <person name="Jones G."/>
            <person name="Ransome R.D."/>
            <person name="Dechmann D.K.N."/>
            <person name="Locatelli A.G."/>
            <person name="Puechmaille S.J."/>
            <person name="Fedrigo O."/>
            <person name="Jarvis E.D."/>
            <person name="Hiller M."/>
            <person name="Vernes S.C."/>
            <person name="Myers E.W."/>
            <person name="Teeling E.C."/>
        </authorList>
    </citation>
    <scope>NUCLEOTIDE SEQUENCE [LARGE SCALE GENOMIC DNA]</scope>
    <source>
        <strain evidence="2">MRouAeg1</strain>
        <tissue evidence="2">Muscle</tissue>
    </source>
</reference>
<protein>
    <submittedName>
        <fullName evidence="2">Uncharacterized protein</fullName>
    </submittedName>
</protein>
<name>A0A7J8B9A8_ROUAE</name>
<accession>A0A7J8B9A8</accession>
<dbReference type="AlphaFoldDB" id="A0A7J8B9A8"/>
<comment type="caution">
    <text evidence="2">The sequence shown here is derived from an EMBL/GenBank/DDBJ whole genome shotgun (WGS) entry which is preliminary data.</text>
</comment>
<feature type="compositionally biased region" description="Low complexity" evidence="1">
    <location>
        <begin position="42"/>
        <end position="54"/>
    </location>
</feature>